<gene>
    <name evidence="1" type="ORF">SAMN04488541_1001176</name>
</gene>
<evidence type="ECO:0000313" key="1">
    <source>
        <dbReference type="EMBL" id="SFE43454.1"/>
    </source>
</evidence>
<organism evidence="1 2">
    <name type="scientific">Thermoflexibacter ruber</name>
    <dbReference type="NCBI Taxonomy" id="1003"/>
    <lineage>
        <taxon>Bacteria</taxon>
        <taxon>Pseudomonadati</taxon>
        <taxon>Bacteroidota</taxon>
        <taxon>Cytophagia</taxon>
        <taxon>Cytophagales</taxon>
        <taxon>Thermoflexibacteraceae</taxon>
        <taxon>Thermoflexibacter</taxon>
    </lineage>
</organism>
<dbReference type="Proteomes" id="UP000199513">
    <property type="component" value="Unassembled WGS sequence"/>
</dbReference>
<accession>A0A1I2AHE2</accession>
<protein>
    <submittedName>
        <fullName evidence="1">Uncharacterized protein</fullName>
    </submittedName>
</protein>
<dbReference type="AlphaFoldDB" id="A0A1I2AHE2"/>
<reference evidence="2" key="1">
    <citation type="submission" date="2016-10" db="EMBL/GenBank/DDBJ databases">
        <authorList>
            <person name="Varghese N."/>
            <person name="Submissions S."/>
        </authorList>
    </citation>
    <scope>NUCLEOTIDE SEQUENCE [LARGE SCALE GENOMIC DNA]</scope>
    <source>
        <strain>GEY</strain>
        <strain evidence="2">DSM 9560</strain>
    </source>
</reference>
<proteinExistence type="predicted"/>
<sequence>MKKVEFCSMNLKTKLKVNFKINDTELWEVLYVFHQWYHKPKKSFQQMLSENEIISKNTSEKSIDFICGIVQDMIDSFYKPSKKRSLLSSKVFTNKRIYIRYSYQLRQVITLSLN</sequence>
<dbReference type="STRING" id="1003.SAMN04488541_1001176"/>
<keyword evidence="2" id="KW-1185">Reference proteome</keyword>
<name>A0A1I2AHE2_9BACT</name>
<evidence type="ECO:0000313" key="2">
    <source>
        <dbReference type="Proteomes" id="UP000199513"/>
    </source>
</evidence>
<dbReference type="EMBL" id="FONY01000001">
    <property type="protein sequence ID" value="SFE43454.1"/>
    <property type="molecule type" value="Genomic_DNA"/>
</dbReference>